<reference evidence="2" key="1">
    <citation type="submission" date="2018-05" db="EMBL/GenBank/DDBJ databases">
        <title>Complete Genome Sequence of Methylobacterium sp. 17SD2-17.</title>
        <authorList>
            <person name="Srinivasan S."/>
        </authorList>
    </citation>
    <scope>NUCLEOTIDE SEQUENCE [LARGE SCALE GENOMIC DNA]</scope>
    <source>
        <strain evidence="2">17SD2-17</strain>
    </source>
</reference>
<proteinExistence type="predicted"/>
<name>A0A2U8WF86_9HYPH</name>
<dbReference type="KEGG" id="mets:DK389_30200"/>
<evidence type="ECO:0000313" key="2">
    <source>
        <dbReference type="Proteomes" id="UP000245926"/>
    </source>
</evidence>
<sequence>MRNLLLLLILIAAGFVLVAMYVAPSQPQLRAWYRDNACVHLDKVSPQICAPIRQADGGQGA</sequence>
<protein>
    <submittedName>
        <fullName evidence="1">Uncharacterized protein</fullName>
    </submittedName>
</protein>
<keyword evidence="2" id="KW-1185">Reference proteome</keyword>
<dbReference type="OrthoDB" id="8003359at2"/>
<gene>
    <name evidence="1" type="ORF">DK389_30200</name>
</gene>
<evidence type="ECO:0000313" key="1">
    <source>
        <dbReference type="EMBL" id="AWN43996.1"/>
    </source>
</evidence>
<accession>A0A2U8WF86</accession>
<dbReference type="RefSeq" id="WP_109895328.1">
    <property type="nucleotide sequence ID" value="NZ_CP029550.1"/>
</dbReference>
<dbReference type="Proteomes" id="UP000245926">
    <property type="component" value="Chromosome"/>
</dbReference>
<organism evidence="1 2">
    <name type="scientific">Methylobacterium durans</name>
    <dbReference type="NCBI Taxonomy" id="2202825"/>
    <lineage>
        <taxon>Bacteria</taxon>
        <taxon>Pseudomonadati</taxon>
        <taxon>Pseudomonadota</taxon>
        <taxon>Alphaproteobacteria</taxon>
        <taxon>Hyphomicrobiales</taxon>
        <taxon>Methylobacteriaceae</taxon>
        <taxon>Methylobacterium</taxon>
    </lineage>
</organism>
<dbReference type="EMBL" id="CP029550">
    <property type="protein sequence ID" value="AWN43996.1"/>
    <property type="molecule type" value="Genomic_DNA"/>
</dbReference>
<dbReference type="AlphaFoldDB" id="A0A2U8WF86"/>